<dbReference type="PROSITE" id="PS51257">
    <property type="entry name" value="PROKAR_LIPOPROTEIN"/>
    <property type="match status" value="1"/>
</dbReference>
<dbReference type="PANTHER" id="PTHR41913:SF1">
    <property type="entry name" value="DUF1684 DOMAIN-CONTAINING PROTEIN"/>
    <property type="match status" value="1"/>
</dbReference>
<feature type="signal peptide" evidence="1">
    <location>
        <begin position="1"/>
        <end position="24"/>
    </location>
</feature>
<feature type="chain" id="PRO_5046257958" evidence="1">
    <location>
        <begin position="25"/>
        <end position="205"/>
    </location>
</feature>
<dbReference type="Pfam" id="PF07920">
    <property type="entry name" value="DUF1684"/>
    <property type="match status" value="1"/>
</dbReference>
<sequence>MKPVPMLCSLVLFSCLLPAQGAFAQAAPGSYAATISAHIKKYVETHEVVKGDDRRHLRFFAPDSTYRVTATFERSSDAVGFGMMTSGRSVQEYFRYGTLRFAVNGAEQRLTIYQSKQLMHNEAYKNYLFIPFTDATTGKESYDGGRYLDLSIPDIREGKVLLDFNKAYNPYCCYVAGYQCPIPPKENALPVAIRAGEMNYGKPGH</sequence>
<dbReference type="EMBL" id="BAABGY010000001">
    <property type="protein sequence ID" value="GAA4319174.1"/>
    <property type="molecule type" value="Genomic_DNA"/>
</dbReference>
<keyword evidence="1" id="KW-0732">Signal</keyword>
<organism evidence="2 3">
    <name type="scientific">Flaviaesturariibacter amylovorans</name>
    <dbReference type="NCBI Taxonomy" id="1084520"/>
    <lineage>
        <taxon>Bacteria</taxon>
        <taxon>Pseudomonadati</taxon>
        <taxon>Bacteroidota</taxon>
        <taxon>Chitinophagia</taxon>
        <taxon>Chitinophagales</taxon>
        <taxon>Chitinophagaceae</taxon>
        <taxon>Flaviaestuariibacter</taxon>
    </lineage>
</organism>
<dbReference type="RefSeq" id="WP_345252934.1">
    <property type="nucleotide sequence ID" value="NZ_BAABGY010000001.1"/>
</dbReference>
<protein>
    <submittedName>
        <fullName evidence="2">DUF1684 domain-containing protein</fullName>
    </submittedName>
</protein>
<dbReference type="InterPro" id="IPR012467">
    <property type="entry name" value="DUF1684"/>
</dbReference>
<evidence type="ECO:0000313" key="2">
    <source>
        <dbReference type="EMBL" id="GAA4319174.1"/>
    </source>
</evidence>
<keyword evidence="3" id="KW-1185">Reference proteome</keyword>
<gene>
    <name evidence="2" type="ORF">GCM10023184_03800</name>
</gene>
<reference evidence="3" key="1">
    <citation type="journal article" date="2019" name="Int. J. Syst. Evol. Microbiol.">
        <title>The Global Catalogue of Microorganisms (GCM) 10K type strain sequencing project: providing services to taxonomists for standard genome sequencing and annotation.</title>
        <authorList>
            <consortium name="The Broad Institute Genomics Platform"/>
            <consortium name="The Broad Institute Genome Sequencing Center for Infectious Disease"/>
            <person name="Wu L."/>
            <person name="Ma J."/>
        </authorList>
    </citation>
    <scope>NUCLEOTIDE SEQUENCE [LARGE SCALE GENOMIC DNA]</scope>
    <source>
        <strain evidence="3">JCM 17919</strain>
    </source>
</reference>
<evidence type="ECO:0000313" key="3">
    <source>
        <dbReference type="Proteomes" id="UP001501725"/>
    </source>
</evidence>
<name>A0ABP8G7T3_9BACT</name>
<dbReference type="Proteomes" id="UP001501725">
    <property type="component" value="Unassembled WGS sequence"/>
</dbReference>
<comment type="caution">
    <text evidence="2">The sequence shown here is derived from an EMBL/GenBank/DDBJ whole genome shotgun (WGS) entry which is preliminary data.</text>
</comment>
<dbReference type="PANTHER" id="PTHR41913">
    <property type="entry name" value="DUF1684 DOMAIN-CONTAINING PROTEIN"/>
    <property type="match status" value="1"/>
</dbReference>
<accession>A0ABP8G7T3</accession>
<proteinExistence type="predicted"/>
<evidence type="ECO:0000256" key="1">
    <source>
        <dbReference type="SAM" id="SignalP"/>
    </source>
</evidence>